<evidence type="ECO:0000313" key="3">
    <source>
        <dbReference type="WBParaSite" id="PSAMB.scaffold4373size14866.g24147.t1"/>
    </source>
</evidence>
<feature type="region of interest" description="Disordered" evidence="1">
    <location>
        <begin position="192"/>
        <end position="212"/>
    </location>
</feature>
<proteinExistence type="predicted"/>
<feature type="region of interest" description="Disordered" evidence="1">
    <location>
        <begin position="1"/>
        <end position="92"/>
    </location>
</feature>
<feature type="compositionally biased region" description="Basic and acidic residues" evidence="1">
    <location>
        <begin position="9"/>
        <end position="18"/>
    </location>
</feature>
<dbReference type="AlphaFoldDB" id="A0A914WLB2"/>
<feature type="compositionally biased region" description="Basic and acidic residues" evidence="1">
    <location>
        <begin position="79"/>
        <end position="92"/>
    </location>
</feature>
<accession>A0A914WLB2</accession>
<reference evidence="3" key="1">
    <citation type="submission" date="2022-11" db="UniProtKB">
        <authorList>
            <consortium name="WormBaseParasite"/>
        </authorList>
    </citation>
    <scope>IDENTIFICATION</scope>
</reference>
<organism evidence="2 3">
    <name type="scientific">Plectus sambesii</name>
    <dbReference type="NCBI Taxonomy" id="2011161"/>
    <lineage>
        <taxon>Eukaryota</taxon>
        <taxon>Metazoa</taxon>
        <taxon>Ecdysozoa</taxon>
        <taxon>Nematoda</taxon>
        <taxon>Chromadorea</taxon>
        <taxon>Plectida</taxon>
        <taxon>Plectina</taxon>
        <taxon>Plectoidea</taxon>
        <taxon>Plectidae</taxon>
        <taxon>Plectus</taxon>
    </lineage>
</organism>
<evidence type="ECO:0000256" key="1">
    <source>
        <dbReference type="SAM" id="MobiDB-lite"/>
    </source>
</evidence>
<dbReference type="Proteomes" id="UP000887566">
    <property type="component" value="Unplaced"/>
</dbReference>
<evidence type="ECO:0000313" key="2">
    <source>
        <dbReference type="Proteomes" id="UP000887566"/>
    </source>
</evidence>
<dbReference type="WBParaSite" id="PSAMB.scaffold4373size14866.g24147.t1">
    <property type="protein sequence ID" value="PSAMB.scaffold4373size14866.g24147.t1"/>
    <property type="gene ID" value="PSAMB.scaffold4373size14866.g24147"/>
</dbReference>
<sequence length="212" mass="23340">MSASIEKTVPQKEKERMSPFRMIFSRKKRINGTKSIDDIKSNGKAQNGHSRDVVNGLPDKSQPPPPAVTKATTLPSISKETKTKTKDHKEQGKKQLLIGQEKAKSMEALHADDTNYLTEALQTLGDEQPRVARSIPKHAPNDNSYQNFADRSLQNCIYGHEVYEGMVADSLKVCDLLQHHLDDLVLAVRKSPPRGADDADGAPAPVAVQNGH</sequence>
<name>A0A914WLB2_9BILA</name>
<keyword evidence="2" id="KW-1185">Reference proteome</keyword>
<protein>
    <submittedName>
        <fullName evidence="3">Uncharacterized protein</fullName>
    </submittedName>
</protein>
<feature type="compositionally biased region" description="Low complexity" evidence="1">
    <location>
        <begin position="201"/>
        <end position="212"/>
    </location>
</feature>